<organism evidence="2">
    <name type="scientific">Aureoumbra lagunensis</name>
    <dbReference type="NCBI Taxonomy" id="44058"/>
    <lineage>
        <taxon>Eukaryota</taxon>
        <taxon>Sar</taxon>
        <taxon>Stramenopiles</taxon>
        <taxon>Ochrophyta</taxon>
        <taxon>Pelagophyceae</taxon>
        <taxon>Pelagomonadales</taxon>
        <taxon>Aureoumbra</taxon>
    </lineage>
</organism>
<dbReference type="AlphaFoldDB" id="A0A7S3NLX6"/>
<gene>
    <name evidence="2" type="ORF">ALAG00032_LOCUS7043</name>
</gene>
<evidence type="ECO:0000313" key="2">
    <source>
        <dbReference type="EMBL" id="CAE0366299.1"/>
    </source>
</evidence>
<name>A0A7S3NLX6_9STRA</name>
<evidence type="ECO:0000256" key="1">
    <source>
        <dbReference type="SAM" id="MobiDB-lite"/>
    </source>
</evidence>
<accession>A0A7S3NLX6</accession>
<feature type="region of interest" description="Disordered" evidence="1">
    <location>
        <begin position="111"/>
        <end position="144"/>
    </location>
</feature>
<feature type="compositionally biased region" description="Basic and acidic residues" evidence="1">
    <location>
        <begin position="121"/>
        <end position="131"/>
    </location>
</feature>
<sequence length="144" mass="16414">MKNDTSDDDDESSCIAVRNEWKSWNDIAVPDEFNDVRVQNRNKCAAELEPNLVRSKYFLSRPYSGPLVTSGASSAWNTLPANSTNANIVHHPPDYTPSEINTQALLIEKRRSLQNNQIETKSNEESDSKVDYDDDLPNSRYRHK</sequence>
<protein>
    <submittedName>
        <fullName evidence="2">Uncharacterized protein</fullName>
    </submittedName>
</protein>
<dbReference type="EMBL" id="HBIJ01010163">
    <property type="protein sequence ID" value="CAE0366299.1"/>
    <property type="molecule type" value="Transcribed_RNA"/>
</dbReference>
<proteinExistence type="predicted"/>
<reference evidence="2" key="1">
    <citation type="submission" date="2021-01" db="EMBL/GenBank/DDBJ databases">
        <authorList>
            <person name="Corre E."/>
            <person name="Pelletier E."/>
            <person name="Niang G."/>
            <person name="Scheremetjew M."/>
            <person name="Finn R."/>
            <person name="Kale V."/>
            <person name="Holt S."/>
            <person name="Cochrane G."/>
            <person name="Meng A."/>
            <person name="Brown T."/>
            <person name="Cohen L."/>
        </authorList>
    </citation>
    <scope>NUCLEOTIDE SEQUENCE</scope>
    <source>
        <strain evidence="2">CCMP1510</strain>
    </source>
</reference>